<dbReference type="EMBL" id="SKBQ01000010">
    <property type="protein sequence ID" value="TPX18553.1"/>
    <property type="molecule type" value="Genomic_DNA"/>
</dbReference>
<keyword evidence="1" id="KW-0677">Repeat</keyword>
<dbReference type="Proteomes" id="UP000319257">
    <property type="component" value="Unassembled WGS sequence"/>
</dbReference>
<name>A0A507BGD4_9PEZI</name>
<evidence type="ECO:0000313" key="4">
    <source>
        <dbReference type="EMBL" id="TPX18553.1"/>
    </source>
</evidence>
<feature type="compositionally biased region" description="Polar residues" evidence="2">
    <location>
        <begin position="161"/>
        <end position="172"/>
    </location>
</feature>
<evidence type="ECO:0000256" key="2">
    <source>
        <dbReference type="SAM" id="MobiDB-lite"/>
    </source>
</evidence>
<accession>A0A507BGD4</accession>
<dbReference type="InParanoid" id="A0A507BGD4"/>
<organism evidence="4 5">
    <name type="scientific">Thyridium curvatum</name>
    <dbReference type="NCBI Taxonomy" id="1093900"/>
    <lineage>
        <taxon>Eukaryota</taxon>
        <taxon>Fungi</taxon>
        <taxon>Dikarya</taxon>
        <taxon>Ascomycota</taxon>
        <taxon>Pezizomycotina</taxon>
        <taxon>Sordariomycetes</taxon>
        <taxon>Sordariomycetidae</taxon>
        <taxon>Thyridiales</taxon>
        <taxon>Thyridiaceae</taxon>
        <taxon>Thyridium</taxon>
    </lineage>
</organism>
<proteinExistence type="predicted"/>
<dbReference type="STRING" id="1093900.A0A507BGD4"/>
<dbReference type="RefSeq" id="XP_031000264.1">
    <property type="nucleotide sequence ID" value="XM_031136596.1"/>
</dbReference>
<dbReference type="Pfam" id="PF24883">
    <property type="entry name" value="NPHP3_N"/>
    <property type="match status" value="1"/>
</dbReference>
<feature type="domain" description="Nephrocystin 3-like N-terminal" evidence="3">
    <location>
        <begin position="495"/>
        <end position="641"/>
    </location>
</feature>
<evidence type="ECO:0000259" key="3">
    <source>
        <dbReference type="Pfam" id="PF24883"/>
    </source>
</evidence>
<feature type="compositionally biased region" description="Polar residues" evidence="2">
    <location>
        <begin position="57"/>
        <end position="73"/>
    </location>
</feature>
<dbReference type="PANTHER" id="PTHR10039:SF9">
    <property type="entry name" value="NACHT DOMAIN PROTEIN (AFU_ORTHOLOGUE AFUA_2G01760)"/>
    <property type="match status" value="1"/>
</dbReference>
<dbReference type="InterPro" id="IPR056884">
    <property type="entry name" value="NPHP3-like_N"/>
</dbReference>
<evidence type="ECO:0000256" key="1">
    <source>
        <dbReference type="ARBA" id="ARBA00022737"/>
    </source>
</evidence>
<dbReference type="GeneID" id="41969857"/>
<feature type="region of interest" description="Disordered" evidence="2">
    <location>
        <begin position="1"/>
        <end position="174"/>
    </location>
</feature>
<reference evidence="4 5" key="1">
    <citation type="submission" date="2019-06" db="EMBL/GenBank/DDBJ databases">
        <title>Draft genome sequence of the filamentous fungus Phialemoniopsis curvata isolated from diesel fuel.</title>
        <authorList>
            <person name="Varaljay V.A."/>
            <person name="Lyon W.J."/>
            <person name="Crouch A.L."/>
            <person name="Drake C.E."/>
            <person name="Hollomon J.M."/>
            <person name="Nadeau L.J."/>
            <person name="Nunn H.S."/>
            <person name="Stevenson B.S."/>
            <person name="Bojanowski C.L."/>
            <person name="Crookes-Goodson W.J."/>
        </authorList>
    </citation>
    <scope>NUCLEOTIDE SEQUENCE [LARGE SCALE GENOMIC DNA]</scope>
    <source>
        <strain evidence="4 5">D216</strain>
    </source>
</reference>
<evidence type="ECO:0000313" key="5">
    <source>
        <dbReference type="Proteomes" id="UP000319257"/>
    </source>
</evidence>
<gene>
    <name evidence="4" type="ORF">E0L32_002410</name>
</gene>
<comment type="caution">
    <text evidence="4">The sequence shown here is derived from an EMBL/GenBank/DDBJ whole genome shotgun (WGS) entry which is preliminary data.</text>
</comment>
<keyword evidence="5" id="KW-1185">Reference proteome</keyword>
<sequence length="2233" mass="248431">MIRGGVAAITSTAKSLHSKAHPGAAGDDVNKPPVSDKSPAVKEVPVVNKLPAMTESPVVQVSELTTHSSSDISGDQAGKTPGQTQRRSPGPLASDSKKAAPDADPDISLDAALHGKTMSLRSTSGSSPQPPVPLADPARQHLENGNGSKHGGEDVVPDSPITATTGQISRQLPKQRGIMRMSSTSSSILGLRSLSTETSATTIVGRMATSTNITALRALPLEERLNKARSCLKELQCACGLHVHSDRADVQRVLDLIDKIRMRQVPRQWSPLDRKLKLIQSSAERIAGFAALVRNHGASDSEGVAAMLVSCCEVALQGEPVLSPLLLDPLLSILHRVGAILQHVKLSVPTESDKFSSLSSQKLYTALAKMTQALQRICASFVEMLDQLRETGKSLSLAVFTYQVNKYFEADISSLNEASGEVCQQVWQLTYKDSTVEYSHGRVVDWLDDQIDYVAAHGRPGNRYGFSRDLPVGDSATPFVFDFVESLVLKFFKTPKRILIVTGELGYGEQELTANLLERLQLTLAVDSKLLRGTFGSSQGPTSGTVAFLKSLLRQLLDQSVGNTSFVSAIYQLAKKTVGDLMGVRTEDRLWELLTEECSKAKGDVVLVVDGVAASESTNSGVSLLTKLQELTSKCRHVRVLALATPTAAHALTGVEIYTITHDVVCRNARQFLVNAIEGSASLSILSTRIRKDLLQYIADKQWTSLVEAKLTLRLLESQKDVTHMPDIIRETPKTSQGMLDYLILKIDYKDREMQTLLSWLLVGKRPVDVLEFEKQSSLSLSNWLRRIRSGRAVSSNSYLSGVLTIRNGCLEFVDSQVKARMQYLSLHGKIPLSLHECHRQVALACLRHARDTLAKTKVVDVHFQDPARTKWASISAYADFDSMFVYAVRYWHEHYEKSLTSSEKITGCVPPDVASLLPDSVLMTFAEWNFLRVEYTDAVALEMAILQLLALRKSVFGPKSPSVIQTNILLAHCDNSVVMERLMEAFEGVIATYGEPSPQATSGAKYIFTLVKLHKVTPHRESRVLKYLWGVYRLELGESHEETLNVALALASLYKTELAITEASEVLLDSYKACSRTKGLFAARTLEIFQLLIDSLEQSDRMTDAQQVCQDLFDTAQALETWNETVLEAVMRIVPHYQERGMSDISTAKLRQLWRLLLGQFKKHGISGYSSAQSDLFESLTSTTLKLSLQLRDLALDAELTEVIPEYWVLAAKYLASDRKTSARVLMQLREMSQILLRFDKHKEALAILRVLYDIHQTHTVRDHSHEEMLAVYTTLIGCYKGIDNPLEDFRWLNILDSILAAKQGITAETVLVCTDLATLHRSRSQHTAAIKICHKVLTKLWPAVLKGQKTGNEDLRLPDSFCGECVRMVVITAQMYKLTGDEKRSKELVNLVVGCCRRRVLPPDTVSETIAASLSSALEEAGMHSEALLFWRSLLSECWESLGRSHRFTIRVASVIARLSLLLAEEDGYDDCDDHLYEDVLELEPDENDLHSILILIEALFALCKRHGEKDRQADVLKWYERLWSYYFDLRNELTLDTTRGFEIFQGYCSTLIAMKNLSVAVRLARKLRAAYLTDFGREDIWTLKVSLELAALLETDKSTIREAAKLYDETKETCLGISEPAEAILLILTVAQERLSVLVSTEPAMHDRAEQILVKGWSQAHERYGYSHEQSMTGIQKLLDFCISLKTANSLTVATDALQEAVLGVLGEGNGPQKLFRLSYAFVSMYQSVGLTYRELTFLLPVRTGIYGSEAEETRVQALCDRRGLVMVYAMEALFRGDHDGGLFEEVLTRVLTETALYEAWLRACLGSVGLDDLLTSGTRLMEHLECHGQHTEAIKVESEAWTLFCKLLGKPNQESGSMYKLFQAIFDTCKTQIAPLSLLESILVIVEELAASRNHNACIVLCRWIHKNTQSFCKRGGDSALALVLFKLSTLLYTCVEVETSKDLSASVEELATMLGVSAITYTEDLSVVSINHVSLVLNIAGRQKDYRTLKVSSKSQFREQTRILNLLWTSRNGHEFRFSAAATIAIGKRLAEVDFVCGEYSTAFSLLEDISYNLKDVYGVNHPESLSCQALLAAMHESLGHCNAAIDIRFAMLRDALFGQQVEQLRQVQAGGLLDDNITIYMRQLRSLRYDYAMLTERQEDDGYATHHLEQSKETLSEILKAVRKLMGDRNNGLQPEAVLDISTWETALHGDEAAGDKAESWSEPKDWTVEMEMDEIDCDSAWSVSDS</sequence>
<dbReference type="PANTHER" id="PTHR10039">
    <property type="entry name" value="AMELOGENIN"/>
    <property type="match status" value="1"/>
</dbReference>
<protein>
    <recommendedName>
        <fullName evidence="3">Nephrocystin 3-like N-terminal domain-containing protein</fullName>
    </recommendedName>
</protein>
<dbReference type="OrthoDB" id="2546325at2759"/>